<evidence type="ECO:0000313" key="1">
    <source>
        <dbReference type="EMBL" id="ORE00579.1"/>
    </source>
</evidence>
<proteinExistence type="predicted"/>
<reference evidence="1 2" key="1">
    <citation type="journal article" date="2017" name="Environ. Microbiol.">
        <title>Decay of the glycolytic pathway and adaptation to intranuclear parasitism within Enterocytozoonidae microsporidia.</title>
        <authorList>
            <person name="Wiredu Boakye D."/>
            <person name="Jaroenlak P."/>
            <person name="Prachumwat A."/>
            <person name="Williams T.A."/>
            <person name="Bateman K.S."/>
            <person name="Itsathitphaisarn O."/>
            <person name="Sritunyalucksana K."/>
            <person name="Paszkiewicz K.H."/>
            <person name="Moore K.A."/>
            <person name="Stentiford G.D."/>
            <person name="Williams B.A."/>
        </authorList>
    </citation>
    <scope>NUCLEOTIDE SEQUENCE [LARGE SCALE GENOMIC DNA]</scope>
    <source>
        <strain evidence="2">canceri</strain>
    </source>
</reference>
<dbReference type="Proteomes" id="UP000192501">
    <property type="component" value="Unassembled WGS sequence"/>
</dbReference>
<dbReference type="VEuPathDB" id="MicrosporidiaDB:A0H76_2381"/>
<accession>A0A1X0QLE4</accession>
<protein>
    <submittedName>
        <fullName evidence="1">Uncharacterized protein</fullName>
    </submittedName>
</protein>
<evidence type="ECO:0000313" key="2">
    <source>
        <dbReference type="Proteomes" id="UP000192501"/>
    </source>
</evidence>
<gene>
    <name evidence="1" type="ORF">A0H76_2381</name>
</gene>
<comment type="caution">
    <text evidence="1">The sequence shown here is derived from an EMBL/GenBank/DDBJ whole genome shotgun (WGS) entry which is preliminary data.</text>
</comment>
<name>A0A1X0QLE4_9MICR</name>
<organism evidence="1 2">
    <name type="scientific">Hepatospora eriocheir</name>
    <dbReference type="NCBI Taxonomy" id="1081669"/>
    <lineage>
        <taxon>Eukaryota</taxon>
        <taxon>Fungi</taxon>
        <taxon>Fungi incertae sedis</taxon>
        <taxon>Microsporidia</taxon>
        <taxon>Hepatosporidae</taxon>
        <taxon>Hepatospora</taxon>
    </lineage>
</organism>
<sequence>MIFIDYLCIENNNKINIDYIKYNDTFIPIYSNNKRIYFKVKCDISQIKVYSNGQSIKIFNEIKRLDISSYEIKSITLNDNSIEIIINSEYKILDGFKISKDEYKIITILVDKLKLVRELSESLIEEIEIKI</sequence>
<dbReference type="AlphaFoldDB" id="A0A1X0QLE4"/>
<dbReference type="EMBL" id="LTAI01000007">
    <property type="protein sequence ID" value="ORE00579.1"/>
    <property type="molecule type" value="Genomic_DNA"/>
</dbReference>